<dbReference type="STRING" id="272557.APE_2322.1"/>
<accession>Q9Y9G6</accession>
<keyword evidence="2" id="KW-1185">Reference proteome</keyword>
<evidence type="ECO:0000313" key="2">
    <source>
        <dbReference type="Proteomes" id="UP000002518"/>
    </source>
</evidence>
<dbReference type="EnsemblBacteria" id="BAA81334">
    <property type="protein sequence ID" value="BAA81334"/>
    <property type="gene ID" value="APE_2322.1"/>
</dbReference>
<proteinExistence type="predicted"/>
<dbReference type="Proteomes" id="UP000002518">
    <property type="component" value="Chromosome"/>
</dbReference>
<gene>
    <name evidence="1" type="ordered locus">APE_2322.1</name>
</gene>
<dbReference type="AlphaFoldDB" id="Q9Y9G6"/>
<dbReference type="PIR" id="F72459">
    <property type="entry name" value="F72459"/>
</dbReference>
<protein>
    <submittedName>
        <fullName evidence="1">Uncharacterized protein</fullName>
    </submittedName>
</protein>
<reference evidence="1 2" key="1">
    <citation type="journal article" date="1999" name="DNA Res.">
        <title>Complete genome sequence of an aerobic hyper-thermophilic crenarchaeon, Aeropyrum pernix K1.</title>
        <authorList>
            <person name="Kawarabayasi Y."/>
            <person name="Hino Y."/>
            <person name="Horikawa H."/>
            <person name="Yamazaki S."/>
            <person name="Haikawa Y."/>
            <person name="Jin-no K."/>
            <person name="Takahashi M."/>
            <person name="Sekine M."/>
            <person name="Baba S."/>
            <person name="Ankai A."/>
            <person name="Kosugi H."/>
            <person name="Hosoyama A."/>
            <person name="Fukui S."/>
            <person name="Nagai Y."/>
            <person name="Nishijima K."/>
            <person name="Nakazawa H."/>
            <person name="Takamiya M."/>
            <person name="Masuda S."/>
            <person name="Funahashi T."/>
            <person name="Tanaka T."/>
            <person name="Kudoh Y."/>
            <person name="Yamazaki J."/>
            <person name="Kushida N."/>
            <person name="Oguchi A."/>
            <person name="Aoki K."/>
            <person name="Kubota K."/>
            <person name="Nakamura Y."/>
            <person name="Nomura N."/>
            <person name="Sako Y."/>
            <person name="Kikuchi H."/>
        </authorList>
    </citation>
    <scope>NUCLEOTIDE SEQUENCE [LARGE SCALE GENOMIC DNA]</scope>
    <source>
        <strain evidence="2">ATCC 700893 / DSM 11879 / JCM 9820 / NBRC 100138 / K1</strain>
    </source>
</reference>
<dbReference type="EMBL" id="BA000002">
    <property type="protein sequence ID" value="BAA81334.2"/>
    <property type="molecule type" value="Genomic_DNA"/>
</dbReference>
<name>Q9Y9G6_AERPE</name>
<dbReference type="eggNOG" id="arCOG04458">
    <property type="taxonomic scope" value="Archaea"/>
</dbReference>
<organism evidence="1 2">
    <name type="scientific">Aeropyrum pernix (strain ATCC 700893 / DSM 11879 / JCM 9820 / NBRC 100138 / K1)</name>
    <dbReference type="NCBI Taxonomy" id="272557"/>
    <lineage>
        <taxon>Archaea</taxon>
        <taxon>Thermoproteota</taxon>
        <taxon>Thermoprotei</taxon>
        <taxon>Desulfurococcales</taxon>
        <taxon>Desulfurococcaceae</taxon>
        <taxon>Aeropyrum</taxon>
    </lineage>
</organism>
<sequence length="199" mass="21826">MAGHSLSEGVWLEFVAAPCGERYTMPLGVMGSGGAWRFRLYPGVGLLSIAESRGWRLDLRLLTPLDPLAYMESYLHRLEERLSYRGGCPEPDPALGSWYACPAVKEGVEDGAVWFRCKSLRPLASAPQHPYYRAYGCFVELLIAATKARAGFREYLGLELGVLGRSLYACVEKSAPGRRDLVEAAQLALQDLLQAAGEA</sequence>
<dbReference type="GeneID" id="1445344"/>
<evidence type="ECO:0000313" key="1">
    <source>
        <dbReference type="EMBL" id="BAA81334.2"/>
    </source>
</evidence>
<dbReference type="RefSeq" id="WP_010866936.1">
    <property type="nucleotide sequence ID" value="NC_000854.2"/>
</dbReference>
<dbReference type="KEGG" id="ape:APE_2322.1"/>